<feature type="domain" description="Isopenicillin N synthase-like Fe(2+) 2OG dioxygenase" evidence="7">
    <location>
        <begin position="191"/>
        <end position="268"/>
    </location>
</feature>
<evidence type="ECO:0000313" key="9">
    <source>
        <dbReference type="EMBL" id="QGF22974.1"/>
    </source>
</evidence>
<dbReference type="PANTHER" id="PTHR10209">
    <property type="entry name" value="OXIDOREDUCTASE, 2OG-FE II OXYGENASE FAMILY PROTEIN"/>
    <property type="match status" value="1"/>
</dbReference>
<keyword evidence="4" id="KW-0560">Oxidoreductase</keyword>
<sequence length="294" mass="32340">MSLSTLTPSGTRQLPLLDLGRLHPTDLRSVVRDTGAFYLTGHGIRPDIPGQLLDLSRLFFALPTEDKAEVDTVRSEQFRGWTSFGIGEAEGWREQFDLGAELPAIPAERRSGPGDSLVGPNQWPARLPALRDRALWFQDRATEVARAVLRQLAVALELDPETFDRNFAGDPATWTSVARELGGDGVATHPISSHTDAGVLTLRWIDSWSEAADQTLVDHRWIPADRVPGAFLVTVGDVLEDLTDGYLRAAPHRLLPASRERVTLTYTFDAPYGVVPQPLDLAHLTAGEWWPVAA</sequence>
<dbReference type="AlphaFoldDB" id="A0A5Q2FC28"/>
<evidence type="ECO:0000256" key="3">
    <source>
        <dbReference type="ARBA" id="ARBA00022723"/>
    </source>
</evidence>
<dbReference type="PANTHER" id="PTHR10209:SF885">
    <property type="entry name" value="2OG-FE(II) OXYGENASE FAMILY, PUTATIVE (AFU_ORTHOLOGUE AFUA_2G00750)-RELATED"/>
    <property type="match status" value="1"/>
</dbReference>
<feature type="domain" description="Non-haem dioxygenase N-terminal" evidence="8">
    <location>
        <begin position="26"/>
        <end position="125"/>
    </location>
</feature>
<evidence type="ECO:0000259" key="8">
    <source>
        <dbReference type="Pfam" id="PF14226"/>
    </source>
</evidence>
<keyword evidence="3" id="KW-0479">Metal-binding</keyword>
<dbReference type="Pfam" id="PF14226">
    <property type="entry name" value="DIOX_N"/>
    <property type="match status" value="1"/>
</dbReference>
<evidence type="ECO:0000256" key="6">
    <source>
        <dbReference type="ARBA" id="ARBA00023194"/>
    </source>
</evidence>
<evidence type="ECO:0000259" key="7">
    <source>
        <dbReference type="Pfam" id="PF03171"/>
    </source>
</evidence>
<dbReference type="GO" id="GO:0017000">
    <property type="term" value="P:antibiotic biosynthetic process"/>
    <property type="evidence" value="ECO:0007669"/>
    <property type="project" value="UniProtKB-KW"/>
</dbReference>
<evidence type="ECO:0000256" key="4">
    <source>
        <dbReference type="ARBA" id="ARBA00023002"/>
    </source>
</evidence>
<dbReference type="InterPro" id="IPR044861">
    <property type="entry name" value="IPNS-like_FE2OG_OXY"/>
</dbReference>
<dbReference type="InterPro" id="IPR026992">
    <property type="entry name" value="DIOX_N"/>
</dbReference>
<comment type="pathway">
    <text evidence="1">Antibiotic biosynthesis.</text>
</comment>
<keyword evidence="10" id="KW-1185">Reference proteome</keyword>
<name>A0A5Q2FC28_9ACTN</name>
<dbReference type="Gene3D" id="2.60.120.330">
    <property type="entry name" value="B-lactam Antibiotic, Isopenicillin N Synthase, Chain"/>
    <property type="match status" value="1"/>
</dbReference>
<dbReference type="GO" id="GO:0016491">
    <property type="term" value="F:oxidoreductase activity"/>
    <property type="evidence" value="ECO:0007669"/>
    <property type="project" value="UniProtKB-KW"/>
</dbReference>
<dbReference type="EMBL" id="CP045725">
    <property type="protein sequence ID" value="QGF22974.1"/>
    <property type="molecule type" value="Genomic_DNA"/>
</dbReference>
<evidence type="ECO:0000256" key="2">
    <source>
        <dbReference type="ARBA" id="ARBA00008056"/>
    </source>
</evidence>
<organism evidence="9 10">
    <name type="scientific">Raineyella fluvialis</name>
    <dbReference type="NCBI Taxonomy" id="2662261"/>
    <lineage>
        <taxon>Bacteria</taxon>
        <taxon>Bacillati</taxon>
        <taxon>Actinomycetota</taxon>
        <taxon>Actinomycetes</taxon>
        <taxon>Propionibacteriales</taxon>
        <taxon>Propionibacteriaceae</taxon>
        <taxon>Raineyella</taxon>
    </lineage>
</organism>
<evidence type="ECO:0000256" key="1">
    <source>
        <dbReference type="ARBA" id="ARBA00004792"/>
    </source>
</evidence>
<protein>
    <recommendedName>
        <fullName evidence="11">Isopenicillin N synthase</fullName>
    </recommendedName>
</protein>
<reference evidence="9 10" key="1">
    <citation type="submission" date="2019-10" db="EMBL/GenBank/DDBJ databases">
        <title>Genomic analysis of Raineyella sp. CBA3103.</title>
        <authorList>
            <person name="Roh S.W."/>
        </authorList>
    </citation>
    <scope>NUCLEOTIDE SEQUENCE [LARGE SCALE GENOMIC DNA]</scope>
    <source>
        <strain evidence="9 10">CBA3103</strain>
    </source>
</reference>
<comment type="similarity">
    <text evidence="2">Belongs to the iron/ascorbate-dependent oxidoreductase family.</text>
</comment>
<dbReference type="Proteomes" id="UP000386847">
    <property type="component" value="Chromosome"/>
</dbReference>
<dbReference type="KEGG" id="rain:Rai3103_04030"/>
<keyword evidence="6" id="KW-0045">Antibiotic biosynthesis</keyword>
<dbReference type="Pfam" id="PF03171">
    <property type="entry name" value="2OG-FeII_Oxy"/>
    <property type="match status" value="1"/>
</dbReference>
<accession>A0A5Q2FC28</accession>
<dbReference type="SUPFAM" id="SSF51197">
    <property type="entry name" value="Clavaminate synthase-like"/>
    <property type="match status" value="1"/>
</dbReference>
<evidence type="ECO:0000313" key="10">
    <source>
        <dbReference type="Proteomes" id="UP000386847"/>
    </source>
</evidence>
<evidence type="ECO:0000256" key="5">
    <source>
        <dbReference type="ARBA" id="ARBA00023004"/>
    </source>
</evidence>
<evidence type="ECO:0008006" key="11">
    <source>
        <dbReference type="Google" id="ProtNLM"/>
    </source>
</evidence>
<dbReference type="GO" id="GO:0046872">
    <property type="term" value="F:metal ion binding"/>
    <property type="evidence" value="ECO:0007669"/>
    <property type="project" value="UniProtKB-KW"/>
</dbReference>
<dbReference type="RefSeq" id="WP_153571501.1">
    <property type="nucleotide sequence ID" value="NZ_CP045725.1"/>
</dbReference>
<dbReference type="InterPro" id="IPR027443">
    <property type="entry name" value="IPNS-like_sf"/>
</dbReference>
<gene>
    <name evidence="9" type="ORF">Rai3103_04030</name>
</gene>
<keyword evidence="5" id="KW-0408">Iron</keyword>
<proteinExistence type="inferred from homology"/>